<dbReference type="InterPro" id="IPR058346">
    <property type="entry name" value="DUF8033"/>
</dbReference>
<organism evidence="2">
    <name type="scientific">uncultured Caudovirales phage</name>
    <dbReference type="NCBI Taxonomy" id="2100421"/>
    <lineage>
        <taxon>Viruses</taxon>
        <taxon>Duplodnaviria</taxon>
        <taxon>Heunggongvirae</taxon>
        <taxon>Uroviricota</taxon>
        <taxon>Caudoviricetes</taxon>
        <taxon>Peduoviridae</taxon>
        <taxon>Maltschvirus</taxon>
        <taxon>Maltschvirus maltsch</taxon>
    </lineage>
</organism>
<reference evidence="2" key="1">
    <citation type="submission" date="2020-05" db="EMBL/GenBank/DDBJ databases">
        <authorList>
            <person name="Chiriac C."/>
            <person name="Salcher M."/>
            <person name="Ghai R."/>
            <person name="Kavagutti S V."/>
        </authorList>
    </citation>
    <scope>NUCLEOTIDE SEQUENCE</scope>
</reference>
<dbReference type="Pfam" id="PF26096">
    <property type="entry name" value="DUF8033"/>
    <property type="match status" value="1"/>
</dbReference>
<gene>
    <name evidence="2" type="ORF">UFOVP357_63</name>
</gene>
<protein>
    <recommendedName>
        <fullName evidence="1">DUF8033 domain-containing protein</fullName>
    </recommendedName>
</protein>
<evidence type="ECO:0000313" key="2">
    <source>
        <dbReference type="EMBL" id="CAB5221023.1"/>
    </source>
</evidence>
<feature type="domain" description="DUF8033" evidence="1">
    <location>
        <begin position="73"/>
        <end position="113"/>
    </location>
</feature>
<proteinExistence type="predicted"/>
<dbReference type="EMBL" id="LR798289">
    <property type="protein sequence ID" value="CAB5221023.1"/>
    <property type="molecule type" value="Genomic_DNA"/>
</dbReference>
<name>A0A6J7X178_9CAUD</name>
<evidence type="ECO:0000259" key="1">
    <source>
        <dbReference type="Pfam" id="PF26096"/>
    </source>
</evidence>
<accession>A0A6J7X178</accession>
<sequence length="121" mass="13481">MVVVYSGGQGESPPLVLEVFMPSRVANKSADFYLRNRVPFTGSNFYGVAGSMLFGSERWYLAGAALERFRNDQDAGRIAYSVWSYATPIAWFVDGEGWIIPPVKYSMSTGRHQGYVRRAVA</sequence>